<dbReference type="InterPro" id="IPR016032">
    <property type="entry name" value="Sig_transdc_resp-reg_C-effctor"/>
</dbReference>
<name>A0A1T4MLG9_9FIRM</name>
<dbReference type="InterPro" id="IPR036388">
    <property type="entry name" value="WH-like_DNA-bd_sf"/>
</dbReference>
<dbReference type="PROSITE" id="PS50043">
    <property type="entry name" value="HTH_LUXR_2"/>
    <property type="match status" value="1"/>
</dbReference>
<protein>
    <submittedName>
        <fullName evidence="2">Regulatory protein, luxR family</fullName>
    </submittedName>
</protein>
<organism evidence="2 3">
    <name type="scientific">Anaerorhabdus furcosa</name>
    <dbReference type="NCBI Taxonomy" id="118967"/>
    <lineage>
        <taxon>Bacteria</taxon>
        <taxon>Bacillati</taxon>
        <taxon>Bacillota</taxon>
        <taxon>Erysipelotrichia</taxon>
        <taxon>Erysipelotrichales</taxon>
        <taxon>Erysipelotrichaceae</taxon>
        <taxon>Anaerorhabdus</taxon>
    </lineage>
</organism>
<accession>A0A1T4MLG9</accession>
<dbReference type="SMART" id="SM00421">
    <property type="entry name" value="HTH_LUXR"/>
    <property type="match status" value="1"/>
</dbReference>
<dbReference type="Gene3D" id="3.40.50.300">
    <property type="entry name" value="P-loop containing nucleotide triphosphate hydrolases"/>
    <property type="match status" value="1"/>
</dbReference>
<reference evidence="3" key="1">
    <citation type="submission" date="2017-02" db="EMBL/GenBank/DDBJ databases">
        <authorList>
            <person name="Varghese N."/>
            <person name="Submissions S."/>
        </authorList>
    </citation>
    <scope>NUCLEOTIDE SEQUENCE [LARGE SCALE GENOMIC DNA]</scope>
    <source>
        <strain evidence="3">ATCC 25662</strain>
    </source>
</reference>
<dbReference type="Proteomes" id="UP000243297">
    <property type="component" value="Unassembled WGS sequence"/>
</dbReference>
<dbReference type="RefSeq" id="WP_078711709.1">
    <property type="nucleotide sequence ID" value="NZ_FUWY01000003.1"/>
</dbReference>
<dbReference type="EMBL" id="FUWY01000003">
    <property type="protein sequence ID" value="SJZ67889.1"/>
    <property type="molecule type" value="Genomic_DNA"/>
</dbReference>
<dbReference type="InterPro" id="IPR000792">
    <property type="entry name" value="Tscrpt_reg_LuxR_C"/>
</dbReference>
<dbReference type="InterPro" id="IPR027417">
    <property type="entry name" value="P-loop_NTPase"/>
</dbReference>
<dbReference type="GO" id="GO:0006355">
    <property type="term" value="P:regulation of DNA-templated transcription"/>
    <property type="evidence" value="ECO:0007669"/>
    <property type="project" value="InterPro"/>
</dbReference>
<dbReference type="AlphaFoldDB" id="A0A1T4MLG9"/>
<feature type="domain" description="HTH luxR-type" evidence="1">
    <location>
        <begin position="732"/>
        <end position="797"/>
    </location>
</feature>
<keyword evidence="3" id="KW-1185">Reference proteome</keyword>
<dbReference type="OrthoDB" id="9797341at2"/>
<evidence type="ECO:0000313" key="3">
    <source>
        <dbReference type="Proteomes" id="UP000243297"/>
    </source>
</evidence>
<dbReference type="Pfam" id="PF00196">
    <property type="entry name" value="GerE"/>
    <property type="match status" value="1"/>
</dbReference>
<evidence type="ECO:0000259" key="1">
    <source>
        <dbReference type="PROSITE" id="PS50043"/>
    </source>
</evidence>
<dbReference type="SUPFAM" id="SSF46894">
    <property type="entry name" value="C-terminal effector domain of the bipartite response regulators"/>
    <property type="match status" value="1"/>
</dbReference>
<sequence length="805" mass="95280">MKKSIKQKLQALKNSNFFLVSSPIGYGKTTNVLEFIKSYHLKSIWIDATTINEIDLLWREIVNHLFNVNKKTEQRLSAIATPEECLEIVIKKNDSVTEDIYVVVDNLCVNLIQEMMRMLEILVNKKINKIRFVVISEESLKDSSLSLVVDRKQRVIDKDFWFNEQDIGYLFKNEKYHNYYELAKTIFELSQGWPPGVYAMFNSYKKTEHIYDLTYINEYLFDQVLKNKSHELIDELAKLSLFENFTMDFVRSVCKVKGIPKEILELQEKGLITREVNYKDYKYQKIVKEAFRNYLDKNELQIKNIFKQAGEWYLVNKEPLVAIEYFFQGKCFNEIIRILEEGTMSYMDIDPCLIQKVFECLPTSTRYQFPYVYLSYVCDCMTNIDVYTGLKLLNEFKRDLDENRFKGDKDKLEGEYHFIKAFSHFNDISKMMEEFKMAFYYFKGEKSKIAYPKMVATFGSCSLLYLYHFESGRLKDLVETIESEVKYFIQIAYGVNAGSEFMVQAERNYEIGDYQNVISLAKTAYQEAKQFQQISICINSLFTQGRWALQNQDKNLYFEIMEELKSMYAIADVPIVESELDCAISWLNILDDQLDQVSDWIKYDNVSENHLLHEAWTLSYVLKILYCIKKKDYRKLLNYCNILDNYFKEQMHVIGLIYVKLGKAIAYLKLDQKSISKENLISLFEITERDNFVSIFYEFKDEILLLLNEYEIKDDYSRYIKTQLIKARKEDDFKGLNSLTKKEYKVMVAFIDYGSYKEASNKLYISINTVKSHMKKVYLKLQINSREQLLELIKTCETNSNEKIT</sequence>
<dbReference type="STRING" id="118967.SAMN02745191_1302"/>
<proteinExistence type="predicted"/>
<gene>
    <name evidence="2" type="ORF">SAMN02745191_1302</name>
</gene>
<dbReference type="Gene3D" id="1.10.10.10">
    <property type="entry name" value="Winged helix-like DNA-binding domain superfamily/Winged helix DNA-binding domain"/>
    <property type="match status" value="1"/>
</dbReference>
<dbReference type="SUPFAM" id="SSF52540">
    <property type="entry name" value="P-loop containing nucleoside triphosphate hydrolases"/>
    <property type="match status" value="1"/>
</dbReference>
<evidence type="ECO:0000313" key="2">
    <source>
        <dbReference type="EMBL" id="SJZ67889.1"/>
    </source>
</evidence>
<dbReference type="GO" id="GO:0003677">
    <property type="term" value="F:DNA binding"/>
    <property type="evidence" value="ECO:0007669"/>
    <property type="project" value="InterPro"/>
</dbReference>